<feature type="domain" description="Helitron helicase-like" evidence="1">
    <location>
        <begin position="239"/>
        <end position="299"/>
    </location>
</feature>
<dbReference type="Proteomes" id="UP000585474">
    <property type="component" value="Unassembled WGS sequence"/>
</dbReference>
<dbReference type="InterPro" id="IPR025476">
    <property type="entry name" value="Helitron_helicase-like"/>
</dbReference>
<proteinExistence type="predicted"/>
<gene>
    <name evidence="2" type="ORF">Acr_17g0008280</name>
</gene>
<evidence type="ECO:0000259" key="1">
    <source>
        <dbReference type="Pfam" id="PF14214"/>
    </source>
</evidence>
<keyword evidence="3" id="KW-1185">Reference proteome</keyword>
<dbReference type="PANTHER" id="PTHR45786">
    <property type="entry name" value="DNA BINDING PROTEIN-LIKE"/>
    <property type="match status" value="1"/>
</dbReference>
<dbReference type="EMBL" id="BJWL01000017">
    <property type="protein sequence ID" value="GFZ05256.1"/>
    <property type="molecule type" value="Genomic_DNA"/>
</dbReference>
<dbReference type="Pfam" id="PF14214">
    <property type="entry name" value="Helitron_like_N"/>
    <property type="match status" value="1"/>
</dbReference>
<dbReference type="OrthoDB" id="1928976at2759"/>
<comment type="caution">
    <text evidence="2">The sequence shown here is derived from an EMBL/GenBank/DDBJ whole genome shotgun (WGS) entry which is preliminary data.</text>
</comment>
<evidence type="ECO:0000313" key="2">
    <source>
        <dbReference type="EMBL" id="GFZ05256.1"/>
    </source>
</evidence>
<evidence type="ECO:0000313" key="3">
    <source>
        <dbReference type="Proteomes" id="UP000585474"/>
    </source>
</evidence>
<name>A0A7J0G395_9ERIC</name>
<dbReference type="AlphaFoldDB" id="A0A7J0G395"/>
<protein>
    <recommendedName>
        <fullName evidence="1">Helitron helicase-like domain-containing protein</fullName>
    </recommendedName>
</protein>
<dbReference type="PANTHER" id="PTHR45786:SF74">
    <property type="entry name" value="ATP-DEPENDENT DNA HELICASE"/>
    <property type="match status" value="1"/>
</dbReference>
<accession>A0A7J0G395</accession>
<organism evidence="2 3">
    <name type="scientific">Actinidia rufa</name>
    <dbReference type="NCBI Taxonomy" id="165716"/>
    <lineage>
        <taxon>Eukaryota</taxon>
        <taxon>Viridiplantae</taxon>
        <taxon>Streptophyta</taxon>
        <taxon>Embryophyta</taxon>
        <taxon>Tracheophyta</taxon>
        <taxon>Spermatophyta</taxon>
        <taxon>Magnoliopsida</taxon>
        <taxon>eudicotyledons</taxon>
        <taxon>Gunneridae</taxon>
        <taxon>Pentapetalae</taxon>
        <taxon>asterids</taxon>
        <taxon>Ericales</taxon>
        <taxon>Actinidiaceae</taxon>
        <taxon>Actinidia</taxon>
    </lineage>
</organism>
<reference evidence="2 3" key="1">
    <citation type="submission" date="2019-07" db="EMBL/GenBank/DDBJ databases">
        <title>De Novo Assembly of kiwifruit Actinidia rufa.</title>
        <authorList>
            <person name="Sugita-Konishi S."/>
            <person name="Sato K."/>
            <person name="Mori E."/>
            <person name="Abe Y."/>
            <person name="Kisaki G."/>
            <person name="Hamano K."/>
            <person name="Suezawa K."/>
            <person name="Otani M."/>
            <person name="Fukuda T."/>
            <person name="Manabe T."/>
            <person name="Gomi K."/>
            <person name="Tabuchi M."/>
            <person name="Akimitsu K."/>
            <person name="Kataoka I."/>
        </authorList>
    </citation>
    <scope>NUCLEOTIDE SEQUENCE [LARGE SCALE GENOMIC DNA]</scope>
    <source>
        <strain evidence="3">cv. Fuchu</strain>
    </source>
</reference>
<sequence>MDSVVSHPKPINQVDLRAMPPPRNLGEAFLTIDVNEVITRQVELPLRLELPMSSTTSPPEQNWQTSTNQHVHENLCSDDELEANAFTSLGAKMDPRILAGRGPRSFTIHGELRHRTGALLPQPGHEGTYAQLYIYDPDSALNVRNLSPTDRRRYNLPTSDEIAVILPGDGTEVNGIRDIVLHLRGNNELMRISECHPAYLPLHYVLLFPRGELGWEPQLKQWDVLRGQPANDRLTQLQFYSYRLFERSTEYSTILRAGKLFQEFLVDAWAATEQNRLNYNRFNQGRLRAELYKGLTDIGADGLGPDQVDCQECYGTWTLWVLRNPNAPCLDNNGRCTKRYPRAFAEGTTMDQDGYPIYRRRNDGRVYTVKGQDVDNRDVVP</sequence>